<organism evidence="1 2">
    <name type="scientific">Didymella rabiei</name>
    <name type="common">Chickpea ascochyta blight fungus</name>
    <name type="synonym">Mycosphaerella rabiei</name>
    <dbReference type="NCBI Taxonomy" id="5454"/>
    <lineage>
        <taxon>Eukaryota</taxon>
        <taxon>Fungi</taxon>
        <taxon>Dikarya</taxon>
        <taxon>Ascomycota</taxon>
        <taxon>Pezizomycotina</taxon>
        <taxon>Dothideomycetes</taxon>
        <taxon>Pleosporomycetidae</taxon>
        <taxon>Pleosporales</taxon>
        <taxon>Pleosporineae</taxon>
        <taxon>Didymellaceae</taxon>
        <taxon>Ascochyta</taxon>
    </lineage>
</organism>
<proteinExistence type="predicted"/>
<dbReference type="Proteomes" id="UP000076837">
    <property type="component" value="Unassembled WGS sequence"/>
</dbReference>
<comment type="caution">
    <text evidence="1">The sequence shown here is derived from an EMBL/GenBank/DDBJ whole genome shotgun (WGS) entry which is preliminary data.</text>
</comment>
<evidence type="ECO:0000313" key="2">
    <source>
        <dbReference type="Proteomes" id="UP000076837"/>
    </source>
</evidence>
<evidence type="ECO:0000313" key="1">
    <source>
        <dbReference type="EMBL" id="KZM25171.1"/>
    </source>
</evidence>
<reference evidence="1 2" key="1">
    <citation type="journal article" date="2016" name="Sci. Rep.">
        <title>Draft genome sequencing and secretome analysis of fungal phytopathogen Ascochyta rabiei provides insight into the necrotrophic effector repertoire.</title>
        <authorList>
            <person name="Verma S."/>
            <person name="Gazara R.K."/>
            <person name="Nizam S."/>
            <person name="Parween S."/>
            <person name="Chattopadhyay D."/>
            <person name="Verma P.K."/>
        </authorList>
    </citation>
    <scope>NUCLEOTIDE SEQUENCE [LARGE SCALE GENOMIC DNA]</scope>
    <source>
        <strain evidence="1 2">ArDII</strain>
    </source>
</reference>
<sequence length="198" mass="22768">MKNINPQFLSKLLKSPKVDIVKETTAEVQPYLGPPFACFERWRRCVIRYMRRWCLNPSSRPTGELHTPPGIREGISTSLACRFFGLYADAERIENLVLEEFMGSPRFFVTDEDVELIWCHYEGRLICTPFGDAIVWYVLEDVMGVNHSHADEVQWMLEQEECEDLKVRVKEEKKGVEKSGQNGVSETVSNIEGFGLGF</sequence>
<dbReference type="EMBL" id="JYNV01000134">
    <property type="protein sequence ID" value="KZM25171.1"/>
    <property type="molecule type" value="Genomic_DNA"/>
</dbReference>
<dbReference type="OrthoDB" id="3796468at2759"/>
<keyword evidence="2" id="KW-1185">Reference proteome</keyword>
<protein>
    <submittedName>
        <fullName evidence="1">Uncharacterized protein</fullName>
    </submittedName>
</protein>
<gene>
    <name evidence="1" type="ORF">ST47_g3670</name>
</gene>
<name>A0A163H5L7_DIDRA</name>
<dbReference type="AlphaFoldDB" id="A0A163H5L7"/>
<accession>A0A163H5L7</accession>